<evidence type="ECO:0008006" key="5">
    <source>
        <dbReference type="Google" id="ProtNLM"/>
    </source>
</evidence>
<feature type="region of interest" description="Disordered" evidence="1">
    <location>
        <begin position="32"/>
        <end position="85"/>
    </location>
</feature>
<proteinExistence type="predicted"/>
<accession>B4CVF3</accession>
<feature type="compositionally biased region" description="Low complexity" evidence="1">
    <location>
        <begin position="54"/>
        <end position="80"/>
    </location>
</feature>
<evidence type="ECO:0000313" key="4">
    <source>
        <dbReference type="Proteomes" id="UP000005824"/>
    </source>
</evidence>
<keyword evidence="2" id="KW-0732">Signal</keyword>
<dbReference type="PROSITE" id="PS51257">
    <property type="entry name" value="PROKAR_LIPOPROTEIN"/>
    <property type="match status" value="1"/>
</dbReference>
<evidence type="ECO:0000256" key="2">
    <source>
        <dbReference type="SAM" id="SignalP"/>
    </source>
</evidence>
<organism evidence="3 4">
    <name type="scientific">Chthoniobacter flavus Ellin428</name>
    <dbReference type="NCBI Taxonomy" id="497964"/>
    <lineage>
        <taxon>Bacteria</taxon>
        <taxon>Pseudomonadati</taxon>
        <taxon>Verrucomicrobiota</taxon>
        <taxon>Spartobacteria</taxon>
        <taxon>Chthoniobacterales</taxon>
        <taxon>Chthoniobacteraceae</taxon>
        <taxon>Chthoniobacter</taxon>
    </lineage>
</organism>
<comment type="caution">
    <text evidence="3">The sequence shown here is derived from an EMBL/GenBank/DDBJ whole genome shotgun (WGS) entry which is preliminary data.</text>
</comment>
<evidence type="ECO:0000313" key="3">
    <source>
        <dbReference type="EMBL" id="EDY21395.1"/>
    </source>
</evidence>
<gene>
    <name evidence="3" type="ORF">CfE428DRAFT_0640</name>
</gene>
<dbReference type="EMBL" id="ABVL01000002">
    <property type="protein sequence ID" value="EDY21395.1"/>
    <property type="molecule type" value="Genomic_DNA"/>
</dbReference>
<dbReference type="STRING" id="497964.CfE428DRAFT_0640"/>
<keyword evidence="4" id="KW-1185">Reference proteome</keyword>
<name>B4CVF3_9BACT</name>
<feature type="compositionally biased region" description="Polar residues" evidence="1">
    <location>
        <begin position="33"/>
        <end position="52"/>
    </location>
</feature>
<evidence type="ECO:0000256" key="1">
    <source>
        <dbReference type="SAM" id="MobiDB-lite"/>
    </source>
</evidence>
<dbReference type="RefSeq" id="WP_006977967.1">
    <property type="nucleotide sequence ID" value="NZ_ABVL01000002.1"/>
</dbReference>
<dbReference type="AlphaFoldDB" id="B4CVF3"/>
<dbReference type="InParanoid" id="B4CVF3"/>
<feature type="signal peptide" evidence="2">
    <location>
        <begin position="1"/>
        <end position="23"/>
    </location>
</feature>
<reference evidence="3 4" key="1">
    <citation type="journal article" date="2011" name="J. Bacteriol.">
        <title>Genome sequence of Chthoniobacter flavus Ellin428, an aerobic heterotrophic soil bacterium.</title>
        <authorList>
            <person name="Kant R."/>
            <person name="van Passel M.W."/>
            <person name="Palva A."/>
            <person name="Lucas S."/>
            <person name="Lapidus A."/>
            <person name="Glavina Del Rio T."/>
            <person name="Dalin E."/>
            <person name="Tice H."/>
            <person name="Bruce D."/>
            <person name="Goodwin L."/>
            <person name="Pitluck S."/>
            <person name="Larimer F.W."/>
            <person name="Land M.L."/>
            <person name="Hauser L."/>
            <person name="Sangwan P."/>
            <person name="de Vos W.M."/>
            <person name="Janssen P.H."/>
            <person name="Smidt H."/>
        </authorList>
    </citation>
    <scope>NUCLEOTIDE SEQUENCE [LARGE SCALE GENOMIC DNA]</scope>
    <source>
        <strain evidence="3 4">Ellin428</strain>
    </source>
</reference>
<protein>
    <recommendedName>
        <fullName evidence="5">Lipoprotein</fullName>
    </recommendedName>
</protein>
<sequence precursor="true">MTSRSFSRLTQAFWTAVFMGSLAACGDVKLTHTDPNAQQPVTRKSGAATTGTEPAANPSAAAPTGAAKPDAAAASTKPSALDSQISGLRQQVAARRQYNEELRNFVASKEKQLAAILASDRSAGPGAQEFDLRTSIASKLAELDRESPAWQEKIDAHKAVLSKAGDDPHADDLKKQIDDFSEQRTELLPPAREAGDTAGPTQEHAGDQAVMRKN</sequence>
<feature type="chain" id="PRO_5002802142" description="Lipoprotein" evidence="2">
    <location>
        <begin position="24"/>
        <end position="214"/>
    </location>
</feature>
<dbReference type="Proteomes" id="UP000005824">
    <property type="component" value="Unassembled WGS sequence"/>
</dbReference>
<feature type="region of interest" description="Disordered" evidence="1">
    <location>
        <begin position="185"/>
        <end position="214"/>
    </location>
</feature>